<keyword evidence="5" id="KW-0547">Nucleotide-binding</keyword>
<evidence type="ECO:0000256" key="1">
    <source>
        <dbReference type="ARBA" id="ARBA00000085"/>
    </source>
</evidence>
<dbReference type="EC" id="2.7.13.3" evidence="2"/>
<comment type="catalytic activity">
    <reaction evidence="1">
        <text>ATP + protein L-histidine = ADP + protein N-phospho-L-histidine.</text>
        <dbReference type="EC" id="2.7.13.3"/>
    </reaction>
</comment>
<keyword evidence="7" id="KW-0067">ATP-binding</keyword>
<dbReference type="InterPro" id="IPR000014">
    <property type="entry name" value="PAS"/>
</dbReference>
<evidence type="ECO:0000256" key="4">
    <source>
        <dbReference type="ARBA" id="ARBA00022679"/>
    </source>
</evidence>
<dbReference type="PROSITE" id="PS50110">
    <property type="entry name" value="RESPONSE_REGULATORY"/>
    <property type="match status" value="1"/>
</dbReference>
<comment type="subunit">
    <text evidence="9">At low DSF concentrations, interacts with RpfF.</text>
</comment>
<dbReference type="Pfam" id="PF00072">
    <property type="entry name" value="Response_reg"/>
    <property type="match status" value="1"/>
</dbReference>
<dbReference type="SMART" id="SM00448">
    <property type="entry name" value="REC"/>
    <property type="match status" value="1"/>
</dbReference>
<dbReference type="InterPro" id="IPR005467">
    <property type="entry name" value="His_kinase_dom"/>
</dbReference>
<dbReference type="InterPro" id="IPR003594">
    <property type="entry name" value="HATPase_dom"/>
</dbReference>
<dbReference type="PANTHER" id="PTHR45339:SF1">
    <property type="entry name" value="HYBRID SIGNAL TRANSDUCTION HISTIDINE KINASE J"/>
    <property type="match status" value="1"/>
</dbReference>
<evidence type="ECO:0000256" key="9">
    <source>
        <dbReference type="ARBA" id="ARBA00064003"/>
    </source>
</evidence>
<dbReference type="Gene3D" id="3.30.565.10">
    <property type="entry name" value="Histidine kinase-like ATPase, C-terminal domain"/>
    <property type="match status" value="1"/>
</dbReference>
<evidence type="ECO:0000256" key="5">
    <source>
        <dbReference type="ARBA" id="ARBA00022741"/>
    </source>
</evidence>
<feature type="domain" description="Response regulatory" evidence="13">
    <location>
        <begin position="416"/>
        <end position="539"/>
    </location>
</feature>
<dbReference type="FunFam" id="3.30.565.10:FF:000010">
    <property type="entry name" value="Sensor histidine kinase RcsC"/>
    <property type="match status" value="1"/>
</dbReference>
<protein>
    <recommendedName>
        <fullName evidence="10">Sensory/regulatory protein RpfC</fullName>
        <ecNumber evidence="2">2.7.13.3</ecNumber>
    </recommendedName>
</protein>
<comment type="caution">
    <text evidence="14">The sequence shown here is derived from an EMBL/GenBank/DDBJ whole genome shotgun (WGS) entry which is preliminary data.</text>
</comment>
<dbReference type="SUPFAM" id="SSF55785">
    <property type="entry name" value="PYP-like sensor domain (PAS domain)"/>
    <property type="match status" value="1"/>
</dbReference>
<dbReference type="SUPFAM" id="SSF55874">
    <property type="entry name" value="ATPase domain of HSP90 chaperone/DNA topoisomerase II/histidine kinase"/>
    <property type="match status" value="1"/>
</dbReference>
<dbReference type="InterPro" id="IPR011006">
    <property type="entry name" value="CheY-like_superfamily"/>
</dbReference>
<dbReference type="CDD" id="cd00082">
    <property type="entry name" value="HisKA"/>
    <property type="match status" value="1"/>
</dbReference>
<keyword evidence="6" id="KW-0418">Kinase</keyword>
<dbReference type="AlphaFoldDB" id="A0A4V3JXN6"/>
<dbReference type="Gene3D" id="3.30.450.20">
    <property type="entry name" value="PAS domain"/>
    <property type="match status" value="1"/>
</dbReference>
<organism evidence="14 15">
    <name type="scientific">Leptospira idonii</name>
    <dbReference type="NCBI Taxonomy" id="1193500"/>
    <lineage>
        <taxon>Bacteria</taxon>
        <taxon>Pseudomonadati</taxon>
        <taxon>Spirochaetota</taxon>
        <taxon>Spirochaetia</taxon>
        <taxon>Leptospirales</taxon>
        <taxon>Leptospiraceae</taxon>
        <taxon>Leptospira</taxon>
    </lineage>
</organism>
<gene>
    <name evidence="14" type="ORF">EHS15_18200</name>
</gene>
<dbReference type="GO" id="GO:0005524">
    <property type="term" value="F:ATP binding"/>
    <property type="evidence" value="ECO:0007669"/>
    <property type="project" value="UniProtKB-KW"/>
</dbReference>
<dbReference type="InterPro" id="IPR036890">
    <property type="entry name" value="HATPase_C_sf"/>
</dbReference>
<dbReference type="SUPFAM" id="SSF47384">
    <property type="entry name" value="Homodimeric domain of signal transducing histidine kinase"/>
    <property type="match status" value="1"/>
</dbReference>
<dbReference type="PANTHER" id="PTHR45339">
    <property type="entry name" value="HYBRID SIGNAL TRANSDUCTION HISTIDINE KINASE J"/>
    <property type="match status" value="1"/>
</dbReference>
<keyword evidence="4" id="KW-0808">Transferase</keyword>
<accession>A0A4V3JXN6</accession>
<evidence type="ECO:0000259" key="12">
    <source>
        <dbReference type="PROSITE" id="PS50109"/>
    </source>
</evidence>
<evidence type="ECO:0000256" key="10">
    <source>
        <dbReference type="ARBA" id="ARBA00068150"/>
    </source>
</evidence>
<evidence type="ECO:0000256" key="7">
    <source>
        <dbReference type="ARBA" id="ARBA00022840"/>
    </source>
</evidence>
<sequence>MNELNQENLLSIVEKSGIGIIVINSKFEILLVNDWFSRYSYLEKETLLGKKFDIAFPELKETRTYKSIELCLEHNQYSILTHSLNPFPFPLYENHLAKTSGDKICQFLHIIPIPMERPEDSLCMIQISDVSQQVVREKLLREQMNLATLAKEEAILASNAKSDFLAAMSHEIRTPLNSILGMTEVLGETNLDQSQITYLEVLKNSGKALFNIINDILDFSRIEAGKLEVENHPYNLHALVQETVSLFLLRAQKKGIQLEWSIASDISKSVFGDLTRIQQILINLIGNAFKFTEKGKISVRITKTPIEKSKKENILFEIEDTGIGIPKQKLESIFESFTQVDNSTTRKYGGTGLGLSITRKLIHLMGGEIYLKSEEGKGSLFYFEIPYIPHEEDPYFFKNDWLGMDLPEPSVFPNIKLLLAEDSSENIFLIQTFFRKYPIHITVAENGKEAYDLFLKNKFDIVLMDMQMPVMDGNQATEKIRKWEEVENKTKLKHFTPIIALTANALKEDIKKSFDSGCTSYLTKPVKKDDILKLVYYYTAKEEDLYGQK</sequence>
<dbReference type="InterPro" id="IPR003661">
    <property type="entry name" value="HisK_dim/P_dom"/>
</dbReference>
<dbReference type="Pfam" id="PF00512">
    <property type="entry name" value="HisKA"/>
    <property type="match status" value="1"/>
</dbReference>
<dbReference type="InterPro" id="IPR004358">
    <property type="entry name" value="Sig_transdc_His_kin-like_C"/>
</dbReference>
<feature type="domain" description="Histidine kinase" evidence="12">
    <location>
        <begin position="167"/>
        <end position="389"/>
    </location>
</feature>
<keyword evidence="15" id="KW-1185">Reference proteome</keyword>
<dbReference type="FunFam" id="1.10.287.130:FF:000002">
    <property type="entry name" value="Two-component osmosensing histidine kinase"/>
    <property type="match status" value="1"/>
</dbReference>
<evidence type="ECO:0000256" key="6">
    <source>
        <dbReference type="ARBA" id="ARBA00022777"/>
    </source>
</evidence>
<dbReference type="SMART" id="SM00387">
    <property type="entry name" value="HATPase_c"/>
    <property type="match status" value="1"/>
</dbReference>
<dbReference type="CDD" id="cd17546">
    <property type="entry name" value="REC_hyHK_CKI1_RcsC-like"/>
    <property type="match status" value="1"/>
</dbReference>
<keyword evidence="3 11" id="KW-0597">Phosphoprotein</keyword>
<dbReference type="NCBIfam" id="TIGR00229">
    <property type="entry name" value="sensory_box"/>
    <property type="match status" value="1"/>
</dbReference>
<name>A0A4V3JXN6_9LEPT</name>
<dbReference type="EMBL" id="RQHW01000079">
    <property type="protein sequence ID" value="TGN17108.1"/>
    <property type="molecule type" value="Genomic_DNA"/>
</dbReference>
<evidence type="ECO:0000313" key="14">
    <source>
        <dbReference type="EMBL" id="TGN17108.1"/>
    </source>
</evidence>
<dbReference type="SUPFAM" id="SSF52172">
    <property type="entry name" value="CheY-like"/>
    <property type="match status" value="1"/>
</dbReference>
<dbReference type="RefSeq" id="WP_135762015.1">
    <property type="nucleotide sequence ID" value="NZ_RQHW01000079.1"/>
</dbReference>
<feature type="modified residue" description="4-aspartylphosphate" evidence="11">
    <location>
        <position position="465"/>
    </location>
</feature>
<dbReference type="PRINTS" id="PR00344">
    <property type="entry name" value="BCTRLSENSOR"/>
</dbReference>
<keyword evidence="8" id="KW-0902">Two-component regulatory system</keyword>
<dbReference type="Proteomes" id="UP000298058">
    <property type="component" value="Unassembled WGS sequence"/>
</dbReference>
<evidence type="ECO:0000256" key="11">
    <source>
        <dbReference type="PROSITE-ProRule" id="PRU00169"/>
    </source>
</evidence>
<evidence type="ECO:0000256" key="8">
    <source>
        <dbReference type="ARBA" id="ARBA00023012"/>
    </source>
</evidence>
<dbReference type="InterPro" id="IPR036097">
    <property type="entry name" value="HisK_dim/P_sf"/>
</dbReference>
<dbReference type="SMART" id="SM00388">
    <property type="entry name" value="HisKA"/>
    <property type="match status" value="1"/>
</dbReference>
<dbReference type="OrthoDB" id="6192248at2"/>
<dbReference type="CDD" id="cd16922">
    <property type="entry name" value="HATPase_EvgS-ArcB-TorS-like"/>
    <property type="match status" value="1"/>
</dbReference>
<evidence type="ECO:0000313" key="15">
    <source>
        <dbReference type="Proteomes" id="UP000298058"/>
    </source>
</evidence>
<dbReference type="InterPro" id="IPR035965">
    <property type="entry name" value="PAS-like_dom_sf"/>
</dbReference>
<reference evidence="14" key="1">
    <citation type="journal article" date="2019" name="PLoS Negl. Trop. Dis.">
        <title>Revisiting the worldwide diversity of Leptospira species in the environment.</title>
        <authorList>
            <person name="Vincent A.T."/>
            <person name="Schiettekatte O."/>
            <person name="Bourhy P."/>
            <person name="Veyrier F.J."/>
            <person name="Picardeau M."/>
        </authorList>
    </citation>
    <scope>NUCLEOTIDE SEQUENCE [LARGE SCALE GENOMIC DNA]</scope>
    <source>
        <strain evidence="14">201300427</strain>
    </source>
</reference>
<dbReference type="Gene3D" id="1.10.287.130">
    <property type="match status" value="1"/>
</dbReference>
<evidence type="ECO:0000256" key="3">
    <source>
        <dbReference type="ARBA" id="ARBA00022553"/>
    </source>
</evidence>
<dbReference type="PROSITE" id="PS50109">
    <property type="entry name" value="HIS_KIN"/>
    <property type="match status" value="1"/>
</dbReference>
<evidence type="ECO:0000256" key="2">
    <source>
        <dbReference type="ARBA" id="ARBA00012438"/>
    </source>
</evidence>
<dbReference type="InterPro" id="IPR001789">
    <property type="entry name" value="Sig_transdc_resp-reg_receiver"/>
</dbReference>
<dbReference type="Gene3D" id="3.40.50.2300">
    <property type="match status" value="1"/>
</dbReference>
<dbReference type="GO" id="GO:0000155">
    <property type="term" value="F:phosphorelay sensor kinase activity"/>
    <property type="evidence" value="ECO:0007669"/>
    <property type="project" value="InterPro"/>
</dbReference>
<evidence type="ECO:0000259" key="13">
    <source>
        <dbReference type="PROSITE" id="PS50110"/>
    </source>
</evidence>
<proteinExistence type="predicted"/>
<dbReference type="Pfam" id="PF02518">
    <property type="entry name" value="HATPase_c"/>
    <property type="match status" value="1"/>
</dbReference>